<dbReference type="SUPFAM" id="SSF52091">
    <property type="entry name" value="SpoIIaa-like"/>
    <property type="match status" value="1"/>
</dbReference>
<dbReference type="InterPro" id="IPR058548">
    <property type="entry name" value="MlaB-like_STAS"/>
</dbReference>
<dbReference type="Gene3D" id="3.30.750.24">
    <property type="entry name" value="STAS domain"/>
    <property type="match status" value="1"/>
</dbReference>
<dbReference type="Pfam" id="PF13466">
    <property type="entry name" value="STAS_2"/>
    <property type="match status" value="1"/>
</dbReference>
<reference evidence="2" key="1">
    <citation type="submission" date="2020-02" db="EMBL/GenBank/DDBJ databases">
        <authorList>
            <person name="Meier V. D."/>
        </authorList>
    </citation>
    <scope>NUCLEOTIDE SEQUENCE</scope>
    <source>
        <strain evidence="2">AVDCRST_MAG64</strain>
    </source>
</reference>
<proteinExistence type="predicted"/>
<dbReference type="PROSITE" id="PS50801">
    <property type="entry name" value="STAS"/>
    <property type="match status" value="1"/>
</dbReference>
<evidence type="ECO:0000259" key="1">
    <source>
        <dbReference type="PROSITE" id="PS50801"/>
    </source>
</evidence>
<name>A0A6J4PF54_9BACT</name>
<sequence>MSRLHATSTGHSPWALRNTAATGQCAEWGVGQAVECDMATLEQRDVDGVRVLRVSGSLTQQGVQGMEPEFAQALPDGARAVVDIGDVDLITTPGLALILGATQRLRRTGGRVVFTAVRPPVRELLHRCRLDQVLEMAEAEPEALERAKH</sequence>
<dbReference type="CDD" id="cd07043">
    <property type="entry name" value="STAS_anti-anti-sigma_factors"/>
    <property type="match status" value="1"/>
</dbReference>
<accession>A0A6J4PF54</accession>
<feature type="domain" description="STAS" evidence="1">
    <location>
        <begin position="39"/>
        <end position="147"/>
    </location>
</feature>
<evidence type="ECO:0000313" key="2">
    <source>
        <dbReference type="EMBL" id="CAA9414214.1"/>
    </source>
</evidence>
<dbReference type="AlphaFoldDB" id="A0A6J4PF54"/>
<dbReference type="EMBL" id="CADCUQ010000557">
    <property type="protein sequence ID" value="CAA9414214.1"/>
    <property type="molecule type" value="Genomic_DNA"/>
</dbReference>
<protein>
    <recommendedName>
        <fullName evidence="1">STAS domain-containing protein</fullName>
    </recommendedName>
</protein>
<organism evidence="2">
    <name type="scientific">uncultured Phycisphaerae bacterium</name>
    <dbReference type="NCBI Taxonomy" id="904963"/>
    <lineage>
        <taxon>Bacteria</taxon>
        <taxon>Pseudomonadati</taxon>
        <taxon>Planctomycetota</taxon>
        <taxon>Phycisphaerae</taxon>
        <taxon>environmental samples</taxon>
    </lineage>
</organism>
<dbReference type="InterPro" id="IPR002645">
    <property type="entry name" value="STAS_dom"/>
</dbReference>
<dbReference type="InterPro" id="IPR036513">
    <property type="entry name" value="STAS_dom_sf"/>
</dbReference>
<gene>
    <name evidence="2" type="ORF">AVDCRST_MAG64-2507</name>
</gene>